<dbReference type="SUPFAM" id="SSF50475">
    <property type="entry name" value="FMN-binding split barrel"/>
    <property type="match status" value="1"/>
</dbReference>
<reference evidence="3 4" key="1">
    <citation type="submission" date="2017-02" db="EMBL/GenBank/DDBJ databases">
        <authorList>
            <person name="Peterson S.W."/>
        </authorList>
    </citation>
    <scope>NUCLEOTIDE SEQUENCE [LARGE SCALE GENOMIC DNA]</scope>
    <source>
        <strain evidence="3 4">DSM 22323</strain>
    </source>
</reference>
<dbReference type="SMART" id="SM00903">
    <property type="entry name" value="Flavin_Reduct"/>
    <property type="match status" value="1"/>
</dbReference>
<dbReference type="RefSeq" id="WP_079666573.1">
    <property type="nucleotide sequence ID" value="NZ_FUYZ01000003.1"/>
</dbReference>
<dbReference type="OrthoDB" id="9792858at2"/>
<evidence type="ECO:0000313" key="4">
    <source>
        <dbReference type="Proteomes" id="UP000191112"/>
    </source>
</evidence>
<dbReference type="Gene3D" id="2.30.110.10">
    <property type="entry name" value="Electron Transport, Fmn-binding Protein, Chain A"/>
    <property type="match status" value="1"/>
</dbReference>
<accession>A0A1T5ECZ9</accession>
<dbReference type="Proteomes" id="UP000191112">
    <property type="component" value="Unassembled WGS sequence"/>
</dbReference>
<dbReference type="InterPro" id="IPR050268">
    <property type="entry name" value="NADH-dep_flavin_reductase"/>
</dbReference>
<evidence type="ECO:0000259" key="2">
    <source>
        <dbReference type="SMART" id="SM00903"/>
    </source>
</evidence>
<keyword evidence="1" id="KW-0560">Oxidoreductase</keyword>
<sequence>MEIKEFDSRAFRNACGTFTTGVTVITSKNEDGTVHGMTANGFISVSLDPPLIAVSIGNNQKMFETIKNSGIYGVSILKDDHHDHCNHFAGKHNPELNVDFIEYDGVPVLKNALAHFVTKVHSSHLAGDHTLYIGEVLDFSAEEDGNPILFHRGQFRELK</sequence>
<organism evidence="3 4">
    <name type="scientific">Soonwooa buanensis</name>
    <dbReference type="NCBI Taxonomy" id="619805"/>
    <lineage>
        <taxon>Bacteria</taxon>
        <taxon>Pseudomonadati</taxon>
        <taxon>Bacteroidota</taxon>
        <taxon>Flavobacteriia</taxon>
        <taxon>Flavobacteriales</taxon>
        <taxon>Weeksellaceae</taxon>
        <taxon>Chryseobacterium group</taxon>
        <taxon>Soonwooa</taxon>
    </lineage>
</organism>
<name>A0A1T5ECZ9_9FLAO</name>
<dbReference type="PANTHER" id="PTHR30466:SF1">
    <property type="entry name" value="FMN REDUCTASE (NADH) RUTF"/>
    <property type="match status" value="1"/>
</dbReference>
<dbReference type="STRING" id="619805.SAMN05660477_01311"/>
<dbReference type="GO" id="GO:0042602">
    <property type="term" value="F:riboflavin reductase (NADPH) activity"/>
    <property type="evidence" value="ECO:0007669"/>
    <property type="project" value="TreeGrafter"/>
</dbReference>
<dbReference type="GO" id="GO:0010181">
    <property type="term" value="F:FMN binding"/>
    <property type="evidence" value="ECO:0007669"/>
    <property type="project" value="InterPro"/>
</dbReference>
<dbReference type="InterPro" id="IPR002563">
    <property type="entry name" value="Flavin_Rdtase-like_dom"/>
</dbReference>
<gene>
    <name evidence="3" type="ORF">SAMN05660477_01311</name>
</gene>
<evidence type="ECO:0000256" key="1">
    <source>
        <dbReference type="ARBA" id="ARBA00023002"/>
    </source>
</evidence>
<dbReference type="EMBL" id="FUYZ01000003">
    <property type="protein sequence ID" value="SKB81902.1"/>
    <property type="molecule type" value="Genomic_DNA"/>
</dbReference>
<dbReference type="InterPro" id="IPR012349">
    <property type="entry name" value="Split_barrel_FMN-bd"/>
</dbReference>
<dbReference type="PANTHER" id="PTHR30466">
    <property type="entry name" value="FLAVIN REDUCTASE"/>
    <property type="match status" value="1"/>
</dbReference>
<evidence type="ECO:0000313" key="3">
    <source>
        <dbReference type="EMBL" id="SKB81902.1"/>
    </source>
</evidence>
<feature type="domain" description="Flavin reductase like" evidence="2">
    <location>
        <begin position="15"/>
        <end position="157"/>
    </location>
</feature>
<protein>
    <submittedName>
        <fullName evidence="3">NADH-FMN oxidoreductase RutF, flavin reductase (DIM6/NTAB) family</fullName>
    </submittedName>
</protein>
<dbReference type="GO" id="GO:0006208">
    <property type="term" value="P:pyrimidine nucleobase catabolic process"/>
    <property type="evidence" value="ECO:0007669"/>
    <property type="project" value="TreeGrafter"/>
</dbReference>
<dbReference type="AlphaFoldDB" id="A0A1T5ECZ9"/>
<keyword evidence="4" id="KW-1185">Reference proteome</keyword>
<dbReference type="Pfam" id="PF01613">
    <property type="entry name" value="Flavin_Reduct"/>
    <property type="match status" value="1"/>
</dbReference>
<proteinExistence type="predicted"/>